<dbReference type="Proteomes" id="UP000227088">
    <property type="component" value="Unassembled WGS sequence"/>
</dbReference>
<accession>A0A1Y5HQV5</accession>
<evidence type="ECO:0000313" key="2">
    <source>
        <dbReference type="Proteomes" id="UP000227088"/>
    </source>
</evidence>
<name>A0A1Y5HQV5_OLEAN</name>
<sequence length="195" mass="19831">MSNKFLMALCGASIALTGCGGSSSSSDGGDAGDKGDGIPPVVKTGVFIDSKVANLSYKTETQTGVTNAQGEFNYLAGERVTFSIGELEFPVVTAAGVITPMTLAGDASIYNQKATNIAILLQSLDDNGNAADGITIPAEAATSVFNALDLSMPTEQFLNNAAVINMVANSGSITTSLVSAADAQNHLQDSIDSLT</sequence>
<dbReference type="EMBL" id="MABE01000531">
    <property type="protein sequence ID" value="OUS39711.1"/>
    <property type="molecule type" value="Genomic_DNA"/>
</dbReference>
<dbReference type="AlphaFoldDB" id="A0A1Y5HQV5"/>
<organism evidence="1 2">
    <name type="scientific">Oleispira antarctica</name>
    <dbReference type="NCBI Taxonomy" id="188908"/>
    <lineage>
        <taxon>Bacteria</taxon>
        <taxon>Pseudomonadati</taxon>
        <taxon>Pseudomonadota</taxon>
        <taxon>Gammaproteobacteria</taxon>
        <taxon>Oceanospirillales</taxon>
        <taxon>Oceanospirillaceae</taxon>
        <taxon>Oleispira</taxon>
    </lineage>
</organism>
<protein>
    <submittedName>
        <fullName evidence="1">Uncharacterized protein</fullName>
    </submittedName>
</protein>
<feature type="non-terminal residue" evidence="1">
    <location>
        <position position="195"/>
    </location>
</feature>
<gene>
    <name evidence="1" type="ORF">A9R00_09205</name>
</gene>
<dbReference type="PROSITE" id="PS51257">
    <property type="entry name" value="PROKAR_LIPOPROTEIN"/>
    <property type="match status" value="1"/>
</dbReference>
<proteinExistence type="predicted"/>
<evidence type="ECO:0000313" key="1">
    <source>
        <dbReference type="EMBL" id="OUS39711.1"/>
    </source>
</evidence>
<reference evidence="2" key="1">
    <citation type="journal article" date="2017" name="Proc. Natl. Acad. Sci. U.S.A.">
        <title>Simulation of Deepwater Horizon oil plume reveals substrate specialization within a complex community of hydrocarbon degraders.</title>
        <authorList>
            <person name="Hu P."/>
            <person name="Dubinsky E.A."/>
            <person name="Probst A.J."/>
            <person name="Wang J."/>
            <person name="Sieber C.M.K."/>
            <person name="Tom L.M."/>
            <person name="Gardinali P."/>
            <person name="Banfield J.F."/>
            <person name="Atlas R.M."/>
            <person name="Andersen G.L."/>
        </authorList>
    </citation>
    <scope>NUCLEOTIDE SEQUENCE [LARGE SCALE GENOMIC DNA]</scope>
</reference>
<comment type="caution">
    <text evidence="1">The sequence shown here is derived from an EMBL/GenBank/DDBJ whole genome shotgun (WGS) entry which is preliminary data.</text>
</comment>